<dbReference type="AlphaFoldDB" id="A0A8D8CAQ7"/>
<proteinExistence type="predicted"/>
<dbReference type="EMBL" id="HBUE01112121">
    <property type="protein sequence ID" value="CAG6489289.1"/>
    <property type="molecule type" value="Transcribed_RNA"/>
</dbReference>
<evidence type="ECO:0000313" key="1">
    <source>
        <dbReference type="EMBL" id="CAG6489289.1"/>
    </source>
</evidence>
<sequence>MVYNNVVPNRSKMFRLKVRGVVDNLCEICNNVDSTEHRIKNCKNTRPVWEWVEEIISKRLKLVVEDPEEIMQMSIVTSMKRKACLWLVAEVICFNLKNTKNATVKDFQHHIRKIRWNFREVFKKHFGNLLNIC</sequence>
<accession>A0A8D8CAQ7</accession>
<name>A0A8D8CAQ7_CULPI</name>
<reference evidence="1" key="1">
    <citation type="submission" date="2021-05" db="EMBL/GenBank/DDBJ databases">
        <authorList>
            <person name="Alioto T."/>
            <person name="Alioto T."/>
            <person name="Gomez Garrido J."/>
        </authorList>
    </citation>
    <scope>NUCLEOTIDE SEQUENCE</scope>
</reference>
<organism evidence="1">
    <name type="scientific">Culex pipiens</name>
    <name type="common">House mosquito</name>
    <dbReference type="NCBI Taxonomy" id="7175"/>
    <lineage>
        <taxon>Eukaryota</taxon>
        <taxon>Metazoa</taxon>
        <taxon>Ecdysozoa</taxon>
        <taxon>Arthropoda</taxon>
        <taxon>Hexapoda</taxon>
        <taxon>Insecta</taxon>
        <taxon>Pterygota</taxon>
        <taxon>Neoptera</taxon>
        <taxon>Endopterygota</taxon>
        <taxon>Diptera</taxon>
        <taxon>Nematocera</taxon>
        <taxon>Culicoidea</taxon>
        <taxon>Culicidae</taxon>
        <taxon>Culicinae</taxon>
        <taxon>Culicini</taxon>
        <taxon>Culex</taxon>
        <taxon>Culex</taxon>
    </lineage>
</organism>
<protein>
    <submittedName>
        <fullName evidence="1">(northern house mosquito) hypothetical protein</fullName>
    </submittedName>
</protein>